<organism evidence="2 3">
    <name type="scientific">Crepidotus variabilis</name>
    <dbReference type="NCBI Taxonomy" id="179855"/>
    <lineage>
        <taxon>Eukaryota</taxon>
        <taxon>Fungi</taxon>
        <taxon>Dikarya</taxon>
        <taxon>Basidiomycota</taxon>
        <taxon>Agaricomycotina</taxon>
        <taxon>Agaricomycetes</taxon>
        <taxon>Agaricomycetidae</taxon>
        <taxon>Agaricales</taxon>
        <taxon>Agaricineae</taxon>
        <taxon>Crepidotaceae</taxon>
        <taxon>Crepidotus</taxon>
    </lineage>
</organism>
<dbReference type="OrthoDB" id="3163863at2759"/>
<dbReference type="AlphaFoldDB" id="A0A9P6EMH3"/>
<proteinExistence type="predicted"/>
<sequence length="365" mass="41078">MSQLQRNTSLESTCSVLSCTSKDFFDFFDGDLNTDILANDAINKIINPTKQRLIDAVIIPNTTPRYDLYKLLTAMITHAPDPLGKRYVAVALHIAHQKGADDVVGIAKAWLEHLFLPMLAISIHDKTEPSGSQTPTLDATVQVIEFADRSEQAELRKRVAEREDYRCAVTGALDKARVKELEMLQRVEEIPHAPAHARMQAAHIIPLSLDNFQDGSKKAKSGLKLKDAARTWDMFQAWTSIDVKKLAGSKINLPENAIYMTMEEHFDFGAFTFYFDKDEYPDSPHKYKVKMVRDTNVEFATKPSASPPDPEFLRIHAAFAKVLHLSGAASYYEDVERSAREEGTLRLDGKTDFGLLLRSRLILTH</sequence>
<feature type="domain" description="HNH nuclease" evidence="1">
    <location>
        <begin position="167"/>
        <end position="276"/>
    </location>
</feature>
<dbReference type="InterPro" id="IPR003615">
    <property type="entry name" value="HNH_nuc"/>
</dbReference>
<dbReference type="EMBL" id="MU157834">
    <property type="protein sequence ID" value="KAF9531568.1"/>
    <property type="molecule type" value="Genomic_DNA"/>
</dbReference>
<accession>A0A9P6EMH3</accession>
<protein>
    <recommendedName>
        <fullName evidence="1">HNH nuclease domain-containing protein</fullName>
    </recommendedName>
</protein>
<gene>
    <name evidence="2" type="ORF">CPB83DRAFT_833263</name>
</gene>
<dbReference type="Proteomes" id="UP000807306">
    <property type="component" value="Unassembled WGS sequence"/>
</dbReference>
<name>A0A9P6EMH3_9AGAR</name>
<evidence type="ECO:0000313" key="2">
    <source>
        <dbReference type="EMBL" id="KAF9531568.1"/>
    </source>
</evidence>
<comment type="caution">
    <text evidence="2">The sequence shown here is derived from an EMBL/GenBank/DDBJ whole genome shotgun (WGS) entry which is preliminary data.</text>
</comment>
<dbReference type="Pfam" id="PF13391">
    <property type="entry name" value="HNH_2"/>
    <property type="match status" value="1"/>
</dbReference>
<evidence type="ECO:0000259" key="1">
    <source>
        <dbReference type="Pfam" id="PF13391"/>
    </source>
</evidence>
<evidence type="ECO:0000313" key="3">
    <source>
        <dbReference type="Proteomes" id="UP000807306"/>
    </source>
</evidence>
<keyword evidence="3" id="KW-1185">Reference proteome</keyword>
<reference evidence="2" key="1">
    <citation type="submission" date="2020-11" db="EMBL/GenBank/DDBJ databases">
        <authorList>
            <consortium name="DOE Joint Genome Institute"/>
            <person name="Ahrendt S."/>
            <person name="Riley R."/>
            <person name="Andreopoulos W."/>
            <person name="Labutti K."/>
            <person name="Pangilinan J."/>
            <person name="Ruiz-Duenas F.J."/>
            <person name="Barrasa J.M."/>
            <person name="Sanchez-Garcia M."/>
            <person name="Camarero S."/>
            <person name="Miyauchi S."/>
            <person name="Serrano A."/>
            <person name="Linde D."/>
            <person name="Babiker R."/>
            <person name="Drula E."/>
            <person name="Ayuso-Fernandez I."/>
            <person name="Pacheco R."/>
            <person name="Padilla G."/>
            <person name="Ferreira P."/>
            <person name="Barriuso J."/>
            <person name="Kellner H."/>
            <person name="Castanera R."/>
            <person name="Alfaro M."/>
            <person name="Ramirez L."/>
            <person name="Pisabarro A.G."/>
            <person name="Kuo A."/>
            <person name="Tritt A."/>
            <person name="Lipzen A."/>
            <person name="He G."/>
            <person name="Yan M."/>
            <person name="Ng V."/>
            <person name="Cullen D."/>
            <person name="Martin F."/>
            <person name="Rosso M.-N."/>
            <person name="Henrissat B."/>
            <person name="Hibbett D."/>
            <person name="Martinez A.T."/>
            <person name="Grigoriev I.V."/>
        </authorList>
    </citation>
    <scope>NUCLEOTIDE SEQUENCE</scope>
    <source>
        <strain evidence="2">CBS 506.95</strain>
    </source>
</reference>